<dbReference type="Proteomes" id="UP001152798">
    <property type="component" value="Chromosome 4"/>
</dbReference>
<feature type="domain" description="Tf2-1-like SH3-like" evidence="2">
    <location>
        <begin position="77"/>
        <end position="140"/>
    </location>
</feature>
<accession>A0A9P0H8Z2</accession>
<evidence type="ECO:0000313" key="4">
    <source>
        <dbReference type="Proteomes" id="UP001152798"/>
    </source>
</evidence>
<dbReference type="InterPro" id="IPR056924">
    <property type="entry name" value="SH3_Tf2-1"/>
</dbReference>
<feature type="compositionally biased region" description="Polar residues" evidence="1">
    <location>
        <begin position="8"/>
        <end position="20"/>
    </location>
</feature>
<dbReference type="AlphaFoldDB" id="A0A9P0H8Z2"/>
<dbReference type="OrthoDB" id="6628445at2759"/>
<protein>
    <recommendedName>
        <fullName evidence="2">Tf2-1-like SH3-like domain-containing protein</fullName>
    </recommendedName>
</protein>
<evidence type="ECO:0000313" key="3">
    <source>
        <dbReference type="EMBL" id="CAH1397612.1"/>
    </source>
</evidence>
<organism evidence="3 4">
    <name type="scientific">Nezara viridula</name>
    <name type="common">Southern green stink bug</name>
    <name type="synonym">Cimex viridulus</name>
    <dbReference type="NCBI Taxonomy" id="85310"/>
    <lineage>
        <taxon>Eukaryota</taxon>
        <taxon>Metazoa</taxon>
        <taxon>Ecdysozoa</taxon>
        <taxon>Arthropoda</taxon>
        <taxon>Hexapoda</taxon>
        <taxon>Insecta</taxon>
        <taxon>Pterygota</taxon>
        <taxon>Neoptera</taxon>
        <taxon>Paraneoptera</taxon>
        <taxon>Hemiptera</taxon>
        <taxon>Heteroptera</taxon>
        <taxon>Panheteroptera</taxon>
        <taxon>Pentatomomorpha</taxon>
        <taxon>Pentatomoidea</taxon>
        <taxon>Pentatomidae</taxon>
        <taxon>Pentatominae</taxon>
        <taxon>Nezara</taxon>
    </lineage>
</organism>
<proteinExistence type="predicted"/>
<evidence type="ECO:0000256" key="1">
    <source>
        <dbReference type="SAM" id="MobiDB-lite"/>
    </source>
</evidence>
<gene>
    <name evidence="3" type="ORF">NEZAVI_LOCUS7401</name>
</gene>
<name>A0A9P0H8Z2_NEZVI</name>
<feature type="region of interest" description="Disordered" evidence="1">
    <location>
        <begin position="1"/>
        <end position="20"/>
    </location>
</feature>
<dbReference type="Pfam" id="PF24626">
    <property type="entry name" value="SH3_Tf2-1"/>
    <property type="match status" value="1"/>
</dbReference>
<keyword evidence="4" id="KW-1185">Reference proteome</keyword>
<evidence type="ECO:0000259" key="2">
    <source>
        <dbReference type="Pfam" id="PF24626"/>
    </source>
</evidence>
<sequence>MAEITGRYQPQTNEQATAQPNVDTAAILAALTSFKLEVRSEFQDQRKERETLNNKIDKKKAYVIDTTDKFPVLKPVEMVVIKALNYSVKEKKLAAKLMARFQGPYQIKHKLGASVYLLTAKNEPDVVRGIFHAALLKKYYVQEDQANALPIDPG</sequence>
<reference evidence="3" key="1">
    <citation type="submission" date="2022-01" db="EMBL/GenBank/DDBJ databases">
        <authorList>
            <person name="King R."/>
        </authorList>
    </citation>
    <scope>NUCLEOTIDE SEQUENCE</scope>
</reference>
<dbReference type="EMBL" id="OV725080">
    <property type="protein sequence ID" value="CAH1397612.1"/>
    <property type="molecule type" value="Genomic_DNA"/>
</dbReference>